<evidence type="ECO:0000256" key="6">
    <source>
        <dbReference type="ARBA" id="ARBA00022840"/>
    </source>
</evidence>
<evidence type="ECO:0000256" key="4">
    <source>
        <dbReference type="ARBA" id="ARBA00022737"/>
    </source>
</evidence>
<dbReference type="Pfam" id="PF00005">
    <property type="entry name" value="ABC_tran"/>
    <property type="match status" value="2"/>
</dbReference>
<dbReference type="EMBL" id="JAVRBK010000001">
    <property type="protein sequence ID" value="KAK5650692.1"/>
    <property type="molecule type" value="Genomic_DNA"/>
</dbReference>
<dbReference type="InterPro" id="IPR036640">
    <property type="entry name" value="ABC1_TM_sf"/>
</dbReference>
<accession>A0AAN7ZPX9</accession>
<feature type="transmembrane region" description="Helical" evidence="9">
    <location>
        <begin position="901"/>
        <end position="922"/>
    </location>
</feature>
<keyword evidence="8 9" id="KW-0472">Membrane</keyword>
<keyword evidence="6" id="KW-0067">ATP-binding</keyword>
<dbReference type="InterPro" id="IPR044746">
    <property type="entry name" value="ABCC_6TM_D1"/>
</dbReference>
<evidence type="ECO:0000259" key="10">
    <source>
        <dbReference type="PROSITE" id="PS50893"/>
    </source>
</evidence>
<dbReference type="CDD" id="cd03244">
    <property type="entry name" value="ABCC_MRP_domain2"/>
    <property type="match status" value="1"/>
</dbReference>
<name>A0AAN7ZPX9_9COLE</name>
<dbReference type="PROSITE" id="PS50893">
    <property type="entry name" value="ABC_TRANSPORTER_2"/>
    <property type="match status" value="2"/>
</dbReference>
<feature type="transmembrane region" description="Helical" evidence="9">
    <location>
        <begin position="676"/>
        <end position="698"/>
    </location>
</feature>
<dbReference type="InterPro" id="IPR011527">
    <property type="entry name" value="ABC1_TM_dom"/>
</dbReference>
<dbReference type="Gene3D" id="1.20.1560.10">
    <property type="entry name" value="ABC transporter type 1, transmembrane domain"/>
    <property type="match status" value="2"/>
</dbReference>
<dbReference type="CDD" id="cd03250">
    <property type="entry name" value="ABCC_MRP_domain1"/>
    <property type="match status" value="1"/>
</dbReference>
<keyword evidence="4" id="KW-0677">Repeat</keyword>
<feature type="transmembrane region" description="Helical" evidence="9">
    <location>
        <begin position="348"/>
        <end position="369"/>
    </location>
</feature>
<dbReference type="GO" id="GO:0016887">
    <property type="term" value="F:ATP hydrolysis activity"/>
    <property type="evidence" value="ECO:0007669"/>
    <property type="project" value="InterPro"/>
</dbReference>
<sequence length="1251" mass="140706">MDEPAQKSFKRSNPREGASIFSILTFFYTWPMFFYSRKKGISKDDLYETFSAHASSTLGKRAINAWNKELENCKRSKATPSILKVLVQLLGWDYVVIGIGMAIEHFIIQPGKILLLGGLLSHYSSGEMDEDTYTPLYYSCGIIALLLWSCFNMQPYYMESYHFGLKLNVVCSTLIYNKIFRLSASARKQISSAQIINLLSTDITVFGRVGVHLHYIWIAPLQSILLLYLVWLEIGISSLFGFACIGAFVIVYVQLGKMIVELRSQVSRWRDERIKLTNEVIQGIDVIKMFAWEETYANRVAQLRKTEINSTRKLLYIKGLYSFYQTIVALSICIAITSSLLLKRVLDVKAVFITMSVFISMCSSCVNSIPNSVATAAESKVALRRILNFLLSEEIDFVNKVKDGIDSAVAILNGCAKWDKNAKQPTLSNINLEIKASSLTGIIGPVGSGKSSLIQVIQGELQLSDGQLYVNGSLSSASQEPWIFSSSIRQNILFDSKMDKIRYQQVINCCALETDFAQFPYGDRTIVGERGASLSGGQKARINLARCIYRDASIYLLDDPLSAVDTCVGNYIFENCIRKFLKEKTVILVTHQMQYLSHVNNVIALNNGVIQLRGSESELRTSKLDLSKYITGNETASYDNTMNDKAKICKQMEEGINPGLITFSTYRKYLCSSKHYILVILTMVFFIAAEVATSGSFYFVRHWADIDLYPLQTELSFIYVYCSITVTAIAFGILRLILFVNVAIESSKSLHNSMLSNLLHATLNFFNLNSSGRILNRFTMDLLSMDEVLPTMSLVSTVVILSVTGLLVIICVVNPLFVIPSAVLLIVLHYVREFYLHTNLSLLRVESIARSPLYSYIQNTYQGLSVIRTFGVQERLVEEFNAHLDTRSSATYMSYSVTRAFGCYVDIISFLFITSTILYYTFQKDTQGANVGLVLAQAFRMIGLVQLGMRQLTEVENCMVSVERILEYSTIERERDFESTPTLKPHSTWPSEGCIKFNNVFLRYSNDDPYVLINMSFIVEPLQKIGIVGRTGAGKSSIISALFQLTETEGSILIDGVDITAIGLRDLRKNISIIPQYPVLFSGTIRDNLDPFEKYDDATLWKALENVELKDVFTNLSLGLNSPISQNGSNLSVGQRQLLCLARALIKQNKILILDEATANVDLETDDIIQKTIRTKFVNCTVLTIAHRINTIIDSDKILVIDSGKLVEFDHPHTLLENKNGVFYNIVQQMEKISVDALMKTAREVLKHRHL</sequence>
<dbReference type="AlphaFoldDB" id="A0AAN7ZPX9"/>
<evidence type="ECO:0000313" key="12">
    <source>
        <dbReference type="EMBL" id="KAK5650692.1"/>
    </source>
</evidence>
<dbReference type="GO" id="GO:0005524">
    <property type="term" value="F:ATP binding"/>
    <property type="evidence" value="ECO:0007669"/>
    <property type="project" value="UniProtKB-KW"/>
</dbReference>
<dbReference type="FunFam" id="1.20.1560.10:FF:000013">
    <property type="entry name" value="ABC transporter C family member 2"/>
    <property type="match status" value="1"/>
</dbReference>
<dbReference type="CDD" id="cd18579">
    <property type="entry name" value="ABC_6TM_ABCC_D1"/>
    <property type="match status" value="1"/>
</dbReference>
<feature type="transmembrane region" description="Helical" evidence="9">
    <location>
        <begin position="136"/>
        <end position="157"/>
    </location>
</feature>
<dbReference type="Gene3D" id="3.40.50.300">
    <property type="entry name" value="P-loop containing nucleotide triphosphate hydrolases"/>
    <property type="match status" value="2"/>
</dbReference>
<feature type="domain" description="ABC transmembrane type-1" evidence="11">
    <location>
        <begin position="680"/>
        <end position="957"/>
    </location>
</feature>
<dbReference type="InterPro" id="IPR027417">
    <property type="entry name" value="P-loop_NTPase"/>
</dbReference>
<feature type="transmembrane region" description="Helical" evidence="9">
    <location>
        <begin position="17"/>
        <end position="35"/>
    </location>
</feature>
<evidence type="ECO:0000259" key="11">
    <source>
        <dbReference type="PROSITE" id="PS50929"/>
    </source>
</evidence>
<dbReference type="InterPro" id="IPR017871">
    <property type="entry name" value="ABC_transporter-like_CS"/>
</dbReference>
<evidence type="ECO:0000256" key="8">
    <source>
        <dbReference type="ARBA" id="ARBA00023136"/>
    </source>
</evidence>
<dbReference type="PANTHER" id="PTHR24223">
    <property type="entry name" value="ATP-BINDING CASSETTE SUB-FAMILY C"/>
    <property type="match status" value="1"/>
</dbReference>
<feature type="transmembrane region" description="Helical" evidence="9">
    <location>
        <begin position="795"/>
        <end position="828"/>
    </location>
</feature>
<dbReference type="FunFam" id="3.40.50.300:FF:000163">
    <property type="entry name" value="Multidrug resistance-associated protein member 4"/>
    <property type="match status" value="1"/>
</dbReference>
<dbReference type="SUPFAM" id="SSF52540">
    <property type="entry name" value="P-loop containing nucleoside triphosphate hydrolases"/>
    <property type="match status" value="2"/>
</dbReference>
<keyword evidence="13" id="KW-1185">Reference proteome</keyword>
<dbReference type="Pfam" id="PF00664">
    <property type="entry name" value="ABC_membrane"/>
    <property type="match status" value="2"/>
</dbReference>
<dbReference type="InterPro" id="IPR044726">
    <property type="entry name" value="ABCC_6TM_D2"/>
</dbReference>
<protein>
    <recommendedName>
        <fullName evidence="14">Multidrug resistance-associated protein lethal(2)03659</fullName>
    </recommendedName>
</protein>
<dbReference type="SUPFAM" id="SSF90123">
    <property type="entry name" value="ABC transporter transmembrane region"/>
    <property type="match status" value="2"/>
</dbReference>
<evidence type="ECO:0008006" key="14">
    <source>
        <dbReference type="Google" id="ProtNLM"/>
    </source>
</evidence>
<dbReference type="PROSITE" id="PS00211">
    <property type="entry name" value="ABC_TRANSPORTER_1"/>
    <property type="match status" value="2"/>
</dbReference>
<dbReference type="InterPro" id="IPR003593">
    <property type="entry name" value="AAA+_ATPase"/>
</dbReference>
<feature type="domain" description="ABC transporter" evidence="10">
    <location>
        <begin position="395"/>
        <end position="632"/>
    </location>
</feature>
<keyword evidence="5" id="KW-0547">Nucleotide-binding</keyword>
<feature type="transmembrane region" description="Helical" evidence="9">
    <location>
        <begin position="321"/>
        <end position="342"/>
    </location>
</feature>
<feature type="transmembrane region" description="Helical" evidence="9">
    <location>
        <begin position="224"/>
        <end position="253"/>
    </location>
</feature>
<evidence type="ECO:0000256" key="2">
    <source>
        <dbReference type="ARBA" id="ARBA00022448"/>
    </source>
</evidence>
<keyword evidence="7 9" id="KW-1133">Transmembrane helix</keyword>
<dbReference type="PROSITE" id="PS50929">
    <property type="entry name" value="ABC_TM1F"/>
    <property type="match status" value="2"/>
</dbReference>
<dbReference type="InterPro" id="IPR003439">
    <property type="entry name" value="ABC_transporter-like_ATP-bd"/>
</dbReference>
<gene>
    <name evidence="12" type="ORF">RI129_001721</name>
</gene>
<dbReference type="SMART" id="SM00382">
    <property type="entry name" value="AAA"/>
    <property type="match status" value="2"/>
</dbReference>
<feature type="domain" description="ABC transporter" evidence="10">
    <location>
        <begin position="995"/>
        <end position="1228"/>
    </location>
</feature>
<dbReference type="Proteomes" id="UP001329430">
    <property type="component" value="Chromosome 1"/>
</dbReference>
<feature type="transmembrane region" description="Helical" evidence="9">
    <location>
        <begin position="718"/>
        <end position="743"/>
    </location>
</feature>
<dbReference type="CDD" id="cd18580">
    <property type="entry name" value="ABC_6TM_ABCC_D2"/>
    <property type="match status" value="1"/>
</dbReference>
<comment type="subcellular location">
    <subcellularLocation>
        <location evidence="1">Membrane</location>
        <topology evidence="1">Multi-pass membrane protein</topology>
    </subcellularLocation>
</comment>
<proteinExistence type="predicted"/>
<evidence type="ECO:0000256" key="3">
    <source>
        <dbReference type="ARBA" id="ARBA00022692"/>
    </source>
</evidence>
<dbReference type="PANTHER" id="PTHR24223:SF448">
    <property type="entry name" value="FI20146P1-RELATED"/>
    <property type="match status" value="1"/>
</dbReference>
<organism evidence="12 13">
    <name type="scientific">Pyrocoelia pectoralis</name>
    <dbReference type="NCBI Taxonomy" id="417401"/>
    <lineage>
        <taxon>Eukaryota</taxon>
        <taxon>Metazoa</taxon>
        <taxon>Ecdysozoa</taxon>
        <taxon>Arthropoda</taxon>
        <taxon>Hexapoda</taxon>
        <taxon>Insecta</taxon>
        <taxon>Pterygota</taxon>
        <taxon>Neoptera</taxon>
        <taxon>Endopterygota</taxon>
        <taxon>Coleoptera</taxon>
        <taxon>Polyphaga</taxon>
        <taxon>Elateriformia</taxon>
        <taxon>Elateroidea</taxon>
        <taxon>Lampyridae</taxon>
        <taxon>Lampyrinae</taxon>
        <taxon>Pyrocoelia</taxon>
    </lineage>
</organism>
<evidence type="ECO:0000256" key="1">
    <source>
        <dbReference type="ARBA" id="ARBA00004141"/>
    </source>
</evidence>
<evidence type="ECO:0000256" key="7">
    <source>
        <dbReference type="ARBA" id="ARBA00022989"/>
    </source>
</evidence>
<dbReference type="InterPro" id="IPR050173">
    <property type="entry name" value="ABC_transporter_C-like"/>
</dbReference>
<keyword evidence="2" id="KW-0813">Transport</keyword>
<feature type="transmembrane region" description="Helical" evidence="9">
    <location>
        <begin position="85"/>
        <end position="108"/>
    </location>
</feature>
<feature type="domain" description="ABC transmembrane type-1" evidence="11">
    <location>
        <begin position="107"/>
        <end position="377"/>
    </location>
</feature>
<dbReference type="GO" id="GO:0016020">
    <property type="term" value="C:membrane"/>
    <property type="evidence" value="ECO:0007669"/>
    <property type="project" value="UniProtKB-SubCell"/>
</dbReference>
<comment type="caution">
    <text evidence="12">The sequence shown here is derived from an EMBL/GenBank/DDBJ whole genome shotgun (WGS) entry which is preliminary data.</text>
</comment>
<reference evidence="12 13" key="1">
    <citation type="journal article" date="2024" name="Insects">
        <title>An Improved Chromosome-Level Genome Assembly of the Firefly Pyrocoelia pectoralis.</title>
        <authorList>
            <person name="Fu X."/>
            <person name="Meyer-Rochow V.B."/>
            <person name="Ballantyne L."/>
            <person name="Zhu X."/>
        </authorList>
    </citation>
    <scope>NUCLEOTIDE SEQUENCE [LARGE SCALE GENOMIC DNA]</scope>
    <source>
        <strain evidence="12">XCY_ONT2</strain>
    </source>
</reference>
<dbReference type="GO" id="GO:0140359">
    <property type="term" value="F:ABC-type transporter activity"/>
    <property type="evidence" value="ECO:0007669"/>
    <property type="project" value="InterPro"/>
</dbReference>
<evidence type="ECO:0000256" key="5">
    <source>
        <dbReference type="ARBA" id="ARBA00022741"/>
    </source>
</evidence>
<keyword evidence="3 9" id="KW-0812">Transmembrane</keyword>
<dbReference type="FunFam" id="3.40.50.300:FF:000973">
    <property type="entry name" value="Multidrug resistance-associated protein 4"/>
    <property type="match status" value="1"/>
</dbReference>
<evidence type="ECO:0000313" key="13">
    <source>
        <dbReference type="Proteomes" id="UP001329430"/>
    </source>
</evidence>
<evidence type="ECO:0000256" key="9">
    <source>
        <dbReference type="SAM" id="Phobius"/>
    </source>
</evidence>